<dbReference type="EMBL" id="JRKL02007518">
    <property type="protein sequence ID" value="KAF3947669.1"/>
    <property type="molecule type" value="Genomic_DNA"/>
</dbReference>
<evidence type="ECO:0000256" key="2">
    <source>
        <dbReference type="ARBA" id="ARBA00022723"/>
    </source>
</evidence>
<feature type="transmembrane region" description="Helical" evidence="4">
    <location>
        <begin position="84"/>
        <end position="104"/>
    </location>
</feature>
<accession>A0A8J4VFH2</accession>
<keyword evidence="3" id="KW-0460">Magnesium</keyword>
<dbReference type="GO" id="GO:0012505">
    <property type="term" value="C:endomembrane system"/>
    <property type="evidence" value="ECO:0007669"/>
    <property type="project" value="UniProtKB-SubCell"/>
</dbReference>
<dbReference type="InterPro" id="IPR023298">
    <property type="entry name" value="ATPase_P-typ_TM_dom_sf"/>
</dbReference>
<dbReference type="GO" id="GO:0005886">
    <property type="term" value="C:plasma membrane"/>
    <property type="evidence" value="ECO:0007669"/>
    <property type="project" value="TreeGrafter"/>
</dbReference>
<evidence type="ECO:0000256" key="4">
    <source>
        <dbReference type="SAM" id="Phobius"/>
    </source>
</evidence>
<dbReference type="OrthoDB" id="3352408at2759"/>
<dbReference type="GO" id="GO:0005388">
    <property type="term" value="F:P-type calcium transporter activity"/>
    <property type="evidence" value="ECO:0007669"/>
    <property type="project" value="TreeGrafter"/>
</dbReference>
<organism evidence="6 7">
    <name type="scientific">Castanea mollissima</name>
    <name type="common">Chinese chestnut</name>
    <dbReference type="NCBI Taxonomy" id="60419"/>
    <lineage>
        <taxon>Eukaryota</taxon>
        <taxon>Viridiplantae</taxon>
        <taxon>Streptophyta</taxon>
        <taxon>Embryophyta</taxon>
        <taxon>Tracheophyta</taxon>
        <taxon>Spermatophyta</taxon>
        <taxon>Magnoliopsida</taxon>
        <taxon>eudicotyledons</taxon>
        <taxon>Gunneridae</taxon>
        <taxon>Pentapetalae</taxon>
        <taxon>rosids</taxon>
        <taxon>fabids</taxon>
        <taxon>Fagales</taxon>
        <taxon>Fagaceae</taxon>
        <taxon>Castanea</taxon>
    </lineage>
</organism>
<evidence type="ECO:0000313" key="7">
    <source>
        <dbReference type="Proteomes" id="UP000737018"/>
    </source>
</evidence>
<keyword evidence="7" id="KW-1185">Reference proteome</keyword>
<dbReference type="Proteomes" id="UP000737018">
    <property type="component" value="Unassembled WGS sequence"/>
</dbReference>
<protein>
    <recommendedName>
        <fullName evidence="5">Cation-transporting P-type ATPase C-terminal domain-containing protein</fullName>
    </recommendedName>
</protein>
<feature type="transmembrane region" description="Helical" evidence="4">
    <location>
        <begin position="116"/>
        <end position="137"/>
    </location>
</feature>
<gene>
    <name evidence="6" type="ORF">CMV_026227</name>
</gene>
<evidence type="ECO:0000259" key="5">
    <source>
        <dbReference type="Pfam" id="PF00689"/>
    </source>
</evidence>
<evidence type="ECO:0000313" key="6">
    <source>
        <dbReference type="EMBL" id="KAF3947669.1"/>
    </source>
</evidence>
<evidence type="ECO:0000256" key="1">
    <source>
        <dbReference type="ARBA" id="ARBA00004127"/>
    </source>
</evidence>
<feature type="non-terminal residue" evidence="6">
    <location>
        <position position="1"/>
    </location>
</feature>
<dbReference type="InterPro" id="IPR006068">
    <property type="entry name" value="ATPase_P-typ_cation-transptr_C"/>
</dbReference>
<name>A0A8J4VFH2_9ROSI</name>
<keyword evidence="4" id="KW-1133">Transmembrane helix</keyword>
<keyword evidence="4" id="KW-0472">Membrane</keyword>
<comment type="subcellular location">
    <subcellularLocation>
        <location evidence="1">Endomembrane system</location>
        <topology evidence="1">Multi-pass membrane protein</topology>
    </subcellularLocation>
</comment>
<dbReference type="PANTHER" id="PTHR24093">
    <property type="entry name" value="CATION TRANSPORTING ATPASE"/>
    <property type="match status" value="1"/>
</dbReference>
<dbReference type="Gene3D" id="1.20.1110.10">
    <property type="entry name" value="Calcium-transporting ATPase, transmembrane domain"/>
    <property type="match status" value="1"/>
</dbReference>
<keyword evidence="2" id="KW-0479">Metal-binding</keyword>
<comment type="caution">
    <text evidence="6">The sequence shown here is derived from an EMBL/GenBank/DDBJ whole genome shotgun (WGS) entry which is preliminary data.</text>
</comment>
<evidence type="ECO:0000256" key="3">
    <source>
        <dbReference type="ARBA" id="ARBA00022842"/>
    </source>
</evidence>
<feature type="transmembrane region" description="Helical" evidence="4">
    <location>
        <begin position="12"/>
        <end position="34"/>
    </location>
</feature>
<sequence>EPLITNIMWRNLLIQAVYQVAVLLVLNFAGLSILRLNSLDKEHTVDVKNSLIFNAFVLCQIFNEFNARKPDEINVFCGVTKNRLFMSIVGITFVLQIIIIEFLGKFTSAVKLNWKQWVISIVIAVISWPLAVLGKLIPVPATPVSYYFTRPIQRWGAAIQRWRAPRNARNNAT</sequence>
<dbReference type="SUPFAM" id="SSF81665">
    <property type="entry name" value="Calcium ATPase, transmembrane domain M"/>
    <property type="match status" value="1"/>
</dbReference>
<proteinExistence type="predicted"/>
<dbReference type="AlphaFoldDB" id="A0A8J4VFH2"/>
<dbReference type="Pfam" id="PF00689">
    <property type="entry name" value="Cation_ATPase_C"/>
    <property type="match status" value="1"/>
</dbReference>
<feature type="domain" description="Cation-transporting P-type ATPase C-terminal" evidence="5">
    <location>
        <begin position="1"/>
        <end position="137"/>
    </location>
</feature>
<reference evidence="6" key="1">
    <citation type="submission" date="2020-03" db="EMBL/GenBank/DDBJ databases">
        <title>Castanea mollissima Vanexum genome sequencing.</title>
        <authorList>
            <person name="Staton M."/>
        </authorList>
    </citation>
    <scope>NUCLEOTIDE SEQUENCE</scope>
    <source>
        <tissue evidence="6">Leaf</tissue>
    </source>
</reference>
<dbReference type="PANTHER" id="PTHR24093:SF369">
    <property type="entry name" value="CALCIUM-TRANSPORTING ATPASE"/>
    <property type="match status" value="1"/>
</dbReference>
<keyword evidence="4" id="KW-0812">Transmembrane</keyword>
<dbReference type="GO" id="GO:0046872">
    <property type="term" value="F:metal ion binding"/>
    <property type="evidence" value="ECO:0007669"/>
    <property type="project" value="UniProtKB-KW"/>
</dbReference>